<dbReference type="InterPro" id="IPR001185">
    <property type="entry name" value="MS_channel"/>
</dbReference>
<feature type="transmembrane region" description="Helical" evidence="9">
    <location>
        <begin position="96"/>
        <end position="117"/>
    </location>
</feature>
<evidence type="ECO:0000313" key="11">
    <source>
        <dbReference type="Proteomes" id="UP000593601"/>
    </source>
</evidence>
<comment type="subcellular location">
    <subcellularLocation>
        <location evidence="9">Cell membrane</location>
        <topology evidence="9">Multi-pass membrane protein</topology>
    </subcellularLocation>
    <subcellularLocation>
        <location evidence="1">Membrane</location>
        <topology evidence="1">Multi-pass membrane protein</topology>
    </subcellularLocation>
</comment>
<evidence type="ECO:0000256" key="5">
    <source>
        <dbReference type="ARBA" id="ARBA00022989"/>
    </source>
</evidence>
<keyword evidence="3 9" id="KW-1003">Cell membrane</keyword>
<keyword evidence="11" id="KW-1185">Reference proteome</keyword>
<sequence>MIKYIRRRGITMEKKGFIAEFKEFIMQGNVMDLAVGVIIGGAFQNIVSSLVADIIMPLITMVTGGVNFENWFISLNGHHYDTLAEAAAAKAPTLNFGVFITSILQFLIMALVIFMLIKTLNKISATANHVRGIEEEEEDTTKICPYCKSEIDIEATRCPHCTSILDDTRAEVHPE</sequence>
<protein>
    <recommendedName>
        <fullName evidence="9">Large-conductance mechanosensitive channel</fullName>
    </recommendedName>
</protein>
<evidence type="ECO:0000313" key="10">
    <source>
        <dbReference type="EMBL" id="QOV19521.1"/>
    </source>
</evidence>
<keyword evidence="2 9" id="KW-0813">Transport</keyword>
<dbReference type="PRINTS" id="PR01264">
    <property type="entry name" value="MECHCHANNEL"/>
</dbReference>
<keyword evidence="4 9" id="KW-0812">Transmembrane</keyword>
<evidence type="ECO:0000256" key="2">
    <source>
        <dbReference type="ARBA" id="ARBA00022448"/>
    </source>
</evidence>
<dbReference type="HAMAP" id="MF_00115">
    <property type="entry name" value="MscL"/>
    <property type="match status" value="1"/>
</dbReference>
<dbReference type="PANTHER" id="PTHR30266">
    <property type="entry name" value="MECHANOSENSITIVE CHANNEL MSCL"/>
    <property type="match status" value="1"/>
</dbReference>
<dbReference type="KEGG" id="bliq:INP51_00610"/>
<keyword evidence="5 9" id="KW-1133">Transmembrane helix</keyword>
<dbReference type="AlphaFoldDB" id="A0A7M2RHN0"/>
<accession>A0A7M2RHN0</accession>
<keyword evidence="7 9" id="KW-0472">Membrane</keyword>
<feature type="transmembrane region" description="Helical" evidence="9">
    <location>
        <begin position="33"/>
        <end position="59"/>
    </location>
</feature>
<dbReference type="SUPFAM" id="SSF81330">
    <property type="entry name" value="Gated mechanosensitive channel"/>
    <property type="match status" value="1"/>
</dbReference>
<dbReference type="InterPro" id="IPR037673">
    <property type="entry name" value="MSC/AndL"/>
</dbReference>
<name>A0A7M2RHN0_9FIRM</name>
<evidence type="ECO:0000256" key="1">
    <source>
        <dbReference type="ARBA" id="ARBA00004141"/>
    </source>
</evidence>
<keyword evidence="6 9" id="KW-0406">Ion transport</keyword>
<evidence type="ECO:0000256" key="9">
    <source>
        <dbReference type="HAMAP-Rule" id="MF_00115"/>
    </source>
</evidence>
<gene>
    <name evidence="9 10" type="primary">mscL</name>
    <name evidence="10" type="ORF">INP51_00610</name>
</gene>
<dbReference type="Proteomes" id="UP000593601">
    <property type="component" value="Chromosome"/>
</dbReference>
<dbReference type="GO" id="GO:0008381">
    <property type="term" value="F:mechanosensitive monoatomic ion channel activity"/>
    <property type="evidence" value="ECO:0007669"/>
    <property type="project" value="UniProtKB-UniRule"/>
</dbReference>
<comment type="function">
    <text evidence="9">Channel that opens in response to stretch forces in the membrane lipid bilayer. May participate in the regulation of osmotic pressure changes within the cell.</text>
</comment>
<comment type="subunit">
    <text evidence="9">Homopentamer.</text>
</comment>
<proteinExistence type="inferred from homology"/>
<evidence type="ECO:0000256" key="7">
    <source>
        <dbReference type="ARBA" id="ARBA00023136"/>
    </source>
</evidence>
<dbReference type="PANTHER" id="PTHR30266:SF2">
    <property type="entry name" value="LARGE-CONDUCTANCE MECHANOSENSITIVE CHANNEL"/>
    <property type="match status" value="1"/>
</dbReference>
<dbReference type="Gene3D" id="1.10.1200.120">
    <property type="entry name" value="Large-conductance mechanosensitive channel, MscL, domain 1"/>
    <property type="match status" value="1"/>
</dbReference>
<organism evidence="10 11">
    <name type="scientific">Blautia liquoris</name>
    <dbReference type="NCBI Taxonomy" id="2779518"/>
    <lineage>
        <taxon>Bacteria</taxon>
        <taxon>Bacillati</taxon>
        <taxon>Bacillota</taxon>
        <taxon>Clostridia</taxon>
        <taxon>Lachnospirales</taxon>
        <taxon>Lachnospiraceae</taxon>
        <taxon>Blautia</taxon>
    </lineage>
</organism>
<dbReference type="EMBL" id="CP063304">
    <property type="protein sequence ID" value="QOV19521.1"/>
    <property type="molecule type" value="Genomic_DNA"/>
</dbReference>
<dbReference type="GO" id="GO:0005886">
    <property type="term" value="C:plasma membrane"/>
    <property type="evidence" value="ECO:0007669"/>
    <property type="project" value="UniProtKB-SubCell"/>
</dbReference>
<evidence type="ECO:0000256" key="6">
    <source>
        <dbReference type="ARBA" id="ARBA00023065"/>
    </source>
</evidence>
<evidence type="ECO:0000256" key="4">
    <source>
        <dbReference type="ARBA" id="ARBA00022692"/>
    </source>
</evidence>
<dbReference type="NCBIfam" id="TIGR00220">
    <property type="entry name" value="mscL"/>
    <property type="match status" value="1"/>
</dbReference>
<evidence type="ECO:0000256" key="8">
    <source>
        <dbReference type="ARBA" id="ARBA00023303"/>
    </source>
</evidence>
<reference evidence="10 11" key="1">
    <citation type="submission" date="2020-10" db="EMBL/GenBank/DDBJ databases">
        <title>Blautia liquoris sp.nov., isolated from the mud in a fermentation cellar used for the production of Chinese strong-flavoured liquor.</title>
        <authorList>
            <person name="Lu L."/>
        </authorList>
    </citation>
    <scope>NUCLEOTIDE SEQUENCE [LARGE SCALE GENOMIC DNA]</scope>
    <source>
        <strain evidence="10 11">LZLJ-3</strain>
    </source>
</reference>
<dbReference type="InterPro" id="IPR036019">
    <property type="entry name" value="MscL_channel"/>
</dbReference>
<dbReference type="Pfam" id="PF01741">
    <property type="entry name" value="MscL"/>
    <property type="match status" value="1"/>
</dbReference>
<keyword evidence="8 9" id="KW-0407">Ion channel</keyword>
<evidence type="ECO:0000256" key="3">
    <source>
        <dbReference type="ARBA" id="ARBA00022475"/>
    </source>
</evidence>
<comment type="similarity">
    <text evidence="9">Belongs to the MscL family.</text>
</comment>